<evidence type="ECO:0000313" key="1">
    <source>
        <dbReference type="EMBL" id="OWZ19788.1"/>
    </source>
</evidence>
<protein>
    <submittedName>
        <fullName evidence="1">Uncharacterized protein</fullName>
    </submittedName>
</protein>
<keyword evidence="2" id="KW-1185">Reference proteome</keyword>
<dbReference type="EMBL" id="NBNE01000400">
    <property type="protein sequence ID" value="OWZ19788.1"/>
    <property type="molecule type" value="Genomic_DNA"/>
</dbReference>
<dbReference type="AlphaFoldDB" id="A0A225WRE7"/>
<sequence length="276" mass="32055">MKMRPSETALHFFYRLNAAAVKAEIPFQASSERRKLRLRRFFKKRKDVQLKTALEGHLFQSISEVERVLRLHEDVWRVDGYETPPTKTRDAKTDNLPRVGLKHRRSGHAFLSQNRIAGKTLFVGIVLKRDIWLESVERSDVQTVEKVILEFRWRAFKTVKHLAKQGMLNDARSNKPDSGLSLAEDPLEVALGPGQRYGWWKIIIQRTRIRSRLCVGRSMIGERGYSETRVLRLDLARRLSHKIRMHRQIKVSGLGGIPTYIFAHARVKITLGWEVV</sequence>
<evidence type="ECO:0000313" key="2">
    <source>
        <dbReference type="Proteomes" id="UP000198211"/>
    </source>
</evidence>
<name>A0A225WRE7_9STRA</name>
<comment type="caution">
    <text evidence="1">The sequence shown here is derived from an EMBL/GenBank/DDBJ whole genome shotgun (WGS) entry which is preliminary data.</text>
</comment>
<gene>
    <name evidence="1" type="ORF">PHMEG_0005910</name>
</gene>
<dbReference type="OrthoDB" id="167584at2759"/>
<proteinExistence type="predicted"/>
<dbReference type="Proteomes" id="UP000198211">
    <property type="component" value="Unassembled WGS sequence"/>
</dbReference>
<organism evidence="1 2">
    <name type="scientific">Phytophthora megakarya</name>
    <dbReference type="NCBI Taxonomy" id="4795"/>
    <lineage>
        <taxon>Eukaryota</taxon>
        <taxon>Sar</taxon>
        <taxon>Stramenopiles</taxon>
        <taxon>Oomycota</taxon>
        <taxon>Peronosporomycetes</taxon>
        <taxon>Peronosporales</taxon>
        <taxon>Peronosporaceae</taxon>
        <taxon>Phytophthora</taxon>
    </lineage>
</organism>
<reference evidence="2" key="1">
    <citation type="submission" date="2017-03" db="EMBL/GenBank/DDBJ databases">
        <title>Phytopthora megakarya and P. palmivora, two closely related causual agents of cacao black pod achieved similar genome size and gene model numbers by different mechanisms.</title>
        <authorList>
            <person name="Ali S."/>
            <person name="Shao J."/>
            <person name="Larry D.J."/>
            <person name="Kronmiller B."/>
            <person name="Shen D."/>
            <person name="Strem M.D."/>
            <person name="Melnick R.L."/>
            <person name="Guiltinan M.J."/>
            <person name="Tyler B.M."/>
            <person name="Meinhardt L.W."/>
            <person name="Bailey B.A."/>
        </authorList>
    </citation>
    <scope>NUCLEOTIDE SEQUENCE [LARGE SCALE GENOMIC DNA]</scope>
    <source>
        <strain evidence="2">zdho120</strain>
    </source>
</reference>
<accession>A0A225WRE7</accession>